<sequence length="527" mass="60339">MSNYSYELTQRKQKKLNFEGKLYTLNKVNKTTEVEYWRCGERQCGGRATTANYCNPITTKPHSCILSAIELKTKEVTAQLKRCALESSVAPSSIIAQAKSQFPSDVMQGLPTDDTLERTIRKQRQPLCMKNPKTRAKINLTEGQTKDASGQYMFLFKDSMELSLYDVWAIDGTFDVVPQLYTQLMTIHGITRDGFVFPLVYALLPDKTAASYTYVLDQLINNSLGWVLRPEMVLMDFEHAEIKAVHDNFPDAIMQGCHFHYTQALFRHLTPKLKKLYEQDLTMALTIKKVFGLPFVQPDDVRMAFREVKAECTFKGETKLELDDFFAYVQKTYTGTVYDPPMFPILFCNVHQRVLDNIPRTNNAVEAWNRRFGILAEKKRNVEVRLKQRLAGASPNAKRAQQKRLDQRLYNLVSNYSNTELNDFVVGIAYNMSTGKLRKGRAELNDSANVDVSDLATQSSEIVIHNPEIPSCSTKQAHFAKAYSSALVTNKLLGLEDPEINERRQFLQILFQKETKFCKKYFYGSIE</sequence>
<feature type="domain" description="MULE transposase" evidence="1">
    <location>
        <begin position="167"/>
        <end position="262"/>
    </location>
</feature>
<organism evidence="2 3">
    <name type="scientific">Folsomia candida</name>
    <name type="common">Springtail</name>
    <dbReference type="NCBI Taxonomy" id="158441"/>
    <lineage>
        <taxon>Eukaryota</taxon>
        <taxon>Metazoa</taxon>
        <taxon>Ecdysozoa</taxon>
        <taxon>Arthropoda</taxon>
        <taxon>Hexapoda</taxon>
        <taxon>Collembola</taxon>
        <taxon>Entomobryomorpha</taxon>
        <taxon>Isotomoidea</taxon>
        <taxon>Isotomidae</taxon>
        <taxon>Proisotominae</taxon>
        <taxon>Folsomia</taxon>
    </lineage>
</organism>
<dbReference type="AlphaFoldDB" id="A0A226D2R8"/>
<name>A0A226D2R8_FOLCA</name>
<dbReference type="OMA" id="EDWSPEF"/>
<comment type="caution">
    <text evidence="2">The sequence shown here is derived from an EMBL/GenBank/DDBJ whole genome shotgun (WGS) entry which is preliminary data.</text>
</comment>
<accession>A0A226D2R8</accession>
<dbReference type="OrthoDB" id="8195004at2759"/>
<dbReference type="Pfam" id="PF10551">
    <property type="entry name" value="MULE"/>
    <property type="match status" value="1"/>
</dbReference>
<dbReference type="EMBL" id="LNIX01000041">
    <property type="protein sequence ID" value="OXA39017.1"/>
    <property type="molecule type" value="Genomic_DNA"/>
</dbReference>
<dbReference type="Proteomes" id="UP000198287">
    <property type="component" value="Unassembled WGS sequence"/>
</dbReference>
<evidence type="ECO:0000313" key="2">
    <source>
        <dbReference type="EMBL" id="OXA39017.1"/>
    </source>
</evidence>
<proteinExistence type="predicted"/>
<gene>
    <name evidence="2" type="ORF">Fcan01_26116</name>
</gene>
<protein>
    <recommendedName>
        <fullName evidence="1">MULE transposase domain-containing protein</fullName>
    </recommendedName>
</protein>
<reference evidence="2 3" key="1">
    <citation type="submission" date="2015-12" db="EMBL/GenBank/DDBJ databases">
        <title>The genome of Folsomia candida.</title>
        <authorList>
            <person name="Faddeeva A."/>
            <person name="Derks M.F."/>
            <person name="Anvar Y."/>
            <person name="Smit S."/>
            <person name="Van Straalen N."/>
            <person name="Roelofs D."/>
        </authorList>
    </citation>
    <scope>NUCLEOTIDE SEQUENCE [LARGE SCALE GENOMIC DNA]</scope>
    <source>
        <strain evidence="2 3">VU population</strain>
        <tissue evidence="2">Whole body</tissue>
    </source>
</reference>
<keyword evidence="3" id="KW-1185">Reference proteome</keyword>
<dbReference type="Gene3D" id="2.20.25.240">
    <property type="match status" value="1"/>
</dbReference>
<evidence type="ECO:0000259" key="1">
    <source>
        <dbReference type="Pfam" id="PF10551"/>
    </source>
</evidence>
<dbReference type="InterPro" id="IPR018289">
    <property type="entry name" value="MULE_transposase_dom"/>
</dbReference>
<evidence type="ECO:0000313" key="3">
    <source>
        <dbReference type="Proteomes" id="UP000198287"/>
    </source>
</evidence>